<sequence>MTEKQKRFCDFYIELGNAKEAAIKAGYSKKTAKQIGQENLTKPDLKEHIDSRLSEMESERTADAQEVLEYLTAVMRGEETETIATSKGLYDGVEVGAKDRLKAAELLGKRHALFTDKVDLQTGDIVIKVGDWDGEDETED</sequence>
<dbReference type="Proteomes" id="UP001180842">
    <property type="component" value="Unassembled WGS sequence"/>
</dbReference>
<comment type="caution">
    <text evidence="3">The sequence shown here is derived from an EMBL/GenBank/DDBJ whole genome shotgun (WGS) entry which is preliminary data.</text>
</comment>
<protein>
    <submittedName>
        <fullName evidence="3">Terminase small subunit</fullName>
    </submittedName>
</protein>
<evidence type="ECO:0000313" key="3">
    <source>
        <dbReference type="EMBL" id="MDT2737947.1"/>
    </source>
</evidence>
<dbReference type="InterPro" id="IPR038713">
    <property type="entry name" value="Terminase_Gp1_N_sf"/>
</dbReference>
<dbReference type="AlphaFoldDB" id="A0AAE4I3Q2"/>
<dbReference type="PANTHER" id="PTHR41328:SF2">
    <property type="entry name" value="TERMINASE SMALL SUBUNIT"/>
    <property type="match status" value="1"/>
</dbReference>
<reference evidence="3" key="1">
    <citation type="submission" date="2023-03" db="EMBL/GenBank/DDBJ databases">
        <authorList>
            <person name="Shen W."/>
            <person name="Cai J."/>
        </authorList>
    </citation>
    <scope>NUCLEOTIDE SEQUENCE</scope>
    <source>
        <strain evidence="3">P69-2</strain>
    </source>
</reference>
<dbReference type="Pfam" id="PF03592">
    <property type="entry name" value="Terminase_2"/>
    <property type="match status" value="1"/>
</dbReference>
<dbReference type="EMBL" id="JARQAI010000024">
    <property type="protein sequence ID" value="MDT2737947.1"/>
    <property type="molecule type" value="Genomic_DNA"/>
</dbReference>
<accession>A0AAE4I3Q2</accession>
<keyword evidence="2" id="KW-0231">Viral genome packaging</keyword>
<evidence type="ECO:0000313" key="4">
    <source>
        <dbReference type="Proteomes" id="UP001180842"/>
    </source>
</evidence>
<dbReference type="RefSeq" id="WP_311797448.1">
    <property type="nucleotide sequence ID" value="NZ_JARQAI010000024.1"/>
</dbReference>
<dbReference type="InterPro" id="IPR052404">
    <property type="entry name" value="SPP1-like_terminase"/>
</dbReference>
<dbReference type="Gene3D" id="6.10.140.2160">
    <property type="match status" value="1"/>
</dbReference>
<organism evidence="3 4">
    <name type="scientific">Enterococcus pseudoavium</name>
    <dbReference type="NCBI Taxonomy" id="44007"/>
    <lineage>
        <taxon>Bacteria</taxon>
        <taxon>Bacillati</taxon>
        <taxon>Bacillota</taxon>
        <taxon>Bacilli</taxon>
        <taxon>Lactobacillales</taxon>
        <taxon>Enterococcaceae</taxon>
        <taxon>Enterococcus</taxon>
    </lineage>
</organism>
<name>A0AAE4I3Q2_9ENTE</name>
<evidence type="ECO:0000256" key="1">
    <source>
        <dbReference type="ARBA" id="ARBA00022612"/>
    </source>
</evidence>
<gene>
    <name evidence="3" type="ORF">P7H00_12585</name>
</gene>
<dbReference type="PANTHER" id="PTHR41328">
    <property type="entry name" value="TERMINASE SMALL SUBUNIT-RELATED"/>
    <property type="match status" value="1"/>
</dbReference>
<evidence type="ECO:0000256" key="2">
    <source>
        <dbReference type="ARBA" id="ARBA00023219"/>
    </source>
</evidence>
<keyword evidence="1" id="KW-1188">Viral release from host cell</keyword>
<dbReference type="GO" id="GO:0051276">
    <property type="term" value="P:chromosome organization"/>
    <property type="evidence" value="ECO:0007669"/>
    <property type="project" value="InterPro"/>
</dbReference>
<dbReference type="Gene3D" id="1.10.10.1400">
    <property type="entry name" value="Terminase, small subunit, N-terminal DNA-binding domain, HTH motif"/>
    <property type="match status" value="1"/>
</dbReference>
<proteinExistence type="predicted"/>
<dbReference type="InterPro" id="IPR005335">
    <property type="entry name" value="Terminase_ssu"/>
</dbReference>